<evidence type="ECO:0000313" key="2">
    <source>
        <dbReference type="Proteomes" id="UP000275078"/>
    </source>
</evidence>
<dbReference type="EMBL" id="ML119879">
    <property type="protein sequence ID" value="RPA72114.1"/>
    <property type="molecule type" value="Genomic_DNA"/>
</dbReference>
<reference evidence="1 2" key="1">
    <citation type="journal article" date="2018" name="Nat. Ecol. Evol.">
        <title>Pezizomycetes genomes reveal the molecular basis of ectomycorrhizal truffle lifestyle.</title>
        <authorList>
            <person name="Murat C."/>
            <person name="Payen T."/>
            <person name="Noel B."/>
            <person name="Kuo A."/>
            <person name="Morin E."/>
            <person name="Chen J."/>
            <person name="Kohler A."/>
            <person name="Krizsan K."/>
            <person name="Balestrini R."/>
            <person name="Da Silva C."/>
            <person name="Montanini B."/>
            <person name="Hainaut M."/>
            <person name="Levati E."/>
            <person name="Barry K.W."/>
            <person name="Belfiori B."/>
            <person name="Cichocki N."/>
            <person name="Clum A."/>
            <person name="Dockter R.B."/>
            <person name="Fauchery L."/>
            <person name="Guy J."/>
            <person name="Iotti M."/>
            <person name="Le Tacon F."/>
            <person name="Lindquist E.A."/>
            <person name="Lipzen A."/>
            <person name="Malagnac F."/>
            <person name="Mello A."/>
            <person name="Molinier V."/>
            <person name="Miyauchi S."/>
            <person name="Poulain J."/>
            <person name="Riccioni C."/>
            <person name="Rubini A."/>
            <person name="Sitrit Y."/>
            <person name="Splivallo R."/>
            <person name="Traeger S."/>
            <person name="Wang M."/>
            <person name="Zifcakova L."/>
            <person name="Wipf D."/>
            <person name="Zambonelli A."/>
            <person name="Paolocci F."/>
            <person name="Nowrousian M."/>
            <person name="Ottonello S."/>
            <person name="Baldrian P."/>
            <person name="Spatafora J.W."/>
            <person name="Henrissat B."/>
            <person name="Nagy L.G."/>
            <person name="Aury J.M."/>
            <person name="Wincker P."/>
            <person name="Grigoriev I.V."/>
            <person name="Bonfante P."/>
            <person name="Martin F.M."/>
        </authorList>
    </citation>
    <scope>NUCLEOTIDE SEQUENCE [LARGE SCALE GENOMIC DNA]</scope>
    <source>
        <strain evidence="1 2">RN42</strain>
    </source>
</reference>
<proteinExistence type="predicted"/>
<dbReference type="AlphaFoldDB" id="A0A3N4HR25"/>
<gene>
    <name evidence="1" type="ORF">BJ508DRAFT_367435</name>
</gene>
<name>A0A3N4HR25_ASCIM</name>
<sequence>MGNSLCRVLVISGTGDPTGTGEEADTADEVNTSMLAEFSISDFHQYTLDGQDKTQHTHPFSVKEYKSFNVNSVEIRSVLAEMPGVAWRNLLDRMIYKEDELARNGESAMLSELSSVDPPVYGSSTSYRMGVTTARQPYGTHYSYKLLTIGESRADLAAATSGNFKVAFKGLDSLSKLDFVDNLALKHAVWHCYGPHHILERAFQVVNGVDEQERIYNQSLLVSNIYTTYEEDCKNSSGFGSLELVQPVAGAPFSVLYVFPEATYCDNLCPDKPDEPRAPAKSVEDEGVFCLNATAISPEKAHFDLHCPYQCPHLDPEVLYDSWALPHGGWANQGSCSTSSIQAAEQYAVQILNRSRGLSFRKMYAIPRQPPQPRRRGDGVDTSHLVTIILRFASPSSCSNTPATNYMTRSCPALNYTSSRMDTSITGKPPVPKTSSGALQAAKLMSVRRTSLNGSASLLQGSGSYITSQNGFCVDPAWRFTPIISSSTSTRPRRFAKWHPGGGKAARYLQSESGAPALSVFTP</sequence>
<keyword evidence="2" id="KW-1185">Reference proteome</keyword>
<dbReference type="Proteomes" id="UP000275078">
    <property type="component" value="Unassembled WGS sequence"/>
</dbReference>
<accession>A0A3N4HR25</accession>
<organism evidence="1 2">
    <name type="scientific">Ascobolus immersus RN42</name>
    <dbReference type="NCBI Taxonomy" id="1160509"/>
    <lineage>
        <taxon>Eukaryota</taxon>
        <taxon>Fungi</taxon>
        <taxon>Dikarya</taxon>
        <taxon>Ascomycota</taxon>
        <taxon>Pezizomycotina</taxon>
        <taxon>Pezizomycetes</taxon>
        <taxon>Pezizales</taxon>
        <taxon>Ascobolaceae</taxon>
        <taxon>Ascobolus</taxon>
    </lineage>
</organism>
<protein>
    <submittedName>
        <fullName evidence="1">Uncharacterized protein</fullName>
    </submittedName>
</protein>
<evidence type="ECO:0000313" key="1">
    <source>
        <dbReference type="EMBL" id="RPA72114.1"/>
    </source>
</evidence>